<dbReference type="InterPro" id="IPR050706">
    <property type="entry name" value="Cyclic-di-GMP_PDE-like"/>
</dbReference>
<dbReference type="InterPro" id="IPR035919">
    <property type="entry name" value="EAL_sf"/>
</dbReference>
<evidence type="ECO:0000313" key="3">
    <source>
        <dbReference type="Proteomes" id="UP000800303"/>
    </source>
</evidence>
<dbReference type="CDD" id="cd01948">
    <property type="entry name" value="EAL"/>
    <property type="match status" value="1"/>
</dbReference>
<sequence>MNHICSSCQSVRPIEDWGTVYLRPVGRMLGRLVEERGWVVGREGCESESLYISYASREQFLEMAEWLNSLPVEWTEPLQVKVCGEKDSPALLPWLPFAQLAVRFQNMHMVDIITQERFTSFMQPIVDGREQIVAYEFLLRAAPGEEPFNPFELFDVARRTGMHSFLDRAARISAIRRSAEVLPKGIKRFINFLPSSIYNPDYCLNHTFAAIQRYELDPQDFVFEVVETERIGDMPHLQRIFNVYRSRGVSVALDDVGSGYATTEVLSQLKPDFVKIDRGLIDRCDESSEKQRRIAEIVALSQEFGGAVLAEGIERREEYEFCRNLGISLAQGYLFGRPAAELSASEDRLTGQA</sequence>
<dbReference type="Proteomes" id="UP000800303">
    <property type="component" value="Unassembled WGS sequence"/>
</dbReference>
<dbReference type="RefSeq" id="WP_166279276.1">
    <property type="nucleotide sequence ID" value="NZ_JAAFGS010000012.1"/>
</dbReference>
<dbReference type="EMBL" id="JAAFGS010000012">
    <property type="protein sequence ID" value="NGZ77922.1"/>
    <property type="molecule type" value="Genomic_DNA"/>
</dbReference>
<dbReference type="Gene3D" id="3.20.20.450">
    <property type="entry name" value="EAL domain"/>
    <property type="match status" value="1"/>
</dbReference>
<dbReference type="PANTHER" id="PTHR33121">
    <property type="entry name" value="CYCLIC DI-GMP PHOSPHODIESTERASE PDEF"/>
    <property type="match status" value="1"/>
</dbReference>
<evidence type="ECO:0000313" key="2">
    <source>
        <dbReference type="EMBL" id="NGZ77922.1"/>
    </source>
</evidence>
<keyword evidence="3" id="KW-1185">Reference proteome</keyword>
<dbReference type="SUPFAM" id="SSF141868">
    <property type="entry name" value="EAL domain-like"/>
    <property type="match status" value="1"/>
</dbReference>
<organism evidence="2 3">
    <name type="scientific">Saccharibacillus alkalitolerans</name>
    <dbReference type="NCBI Taxonomy" id="2705290"/>
    <lineage>
        <taxon>Bacteria</taxon>
        <taxon>Bacillati</taxon>
        <taxon>Bacillota</taxon>
        <taxon>Bacilli</taxon>
        <taxon>Bacillales</taxon>
        <taxon>Paenibacillaceae</taxon>
        <taxon>Saccharibacillus</taxon>
    </lineage>
</organism>
<dbReference type="Pfam" id="PF00563">
    <property type="entry name" value="EAL"/>
    <property type="match status" value="1"/>
</dbReference>
<comment type="caution">
    <text evidence="2">The sequence shown here is derived from an EMBL/GenBank/DDBJ whole genome shotgun (WGS) entry which is preliminary data.</text>
</comment>
<dbReference type="PANTHER" id="PTHR33121:SF15">
    <property type="entry name" value="BLUE LIGHT- AND TEMPERATURE-REGULATED ANTIREPRESSOR BLUF"/>
    <property type="match status" value="1"/>
</dbReference>
<feature type="domain" description="EAL" evidence="1">
    <location>
        <begin position="102"/>
        <end position="352"/>
    </location>
</feature>
<name>A0ABX0FEE1_9BACL</name>
<dbReference type="PROSITE" id="PS50883">
    <property type="entry name" value="EAL"/>
    <property type="match status" value="1"/>
</dbReference>
<dbReference type="InterPro" id="IPR001633">
    <property type="entry name" value="EAL_dom"/>
</dbReference>
<protein>
    <submittedName>
        <fullName evidence="2">EAL domain-containing protein</fullName>
    </submittedName>
</protein>
<proteinExistence type="predicted"/>
<dbReference type="SMART" id="SM00052">
    <property type="entry name" value="EAL"/>
    <property type="match status" value="1"/>
</dbReference>
<reference evidence="2 3" key="1">
    <citation type="submission" date="2020-01" db="EMBL/GenBank/DDBJ databases">
        <title>Polyphasic characterisation and genomic insights into a novel alkali tolerant bacterium VR-M41.</title>
        <authorList>
            <person name="Vemuluri V.R."/>
        </authorList>
    </citation>
    <scope>NUCLEOTIDE SEQUENCE [LARGE SCALE GENOMIC DNA]</scope>
    <source>
        <strain evidence="2 3">VR-M41</strain>
    </source>
</reference>
<accession>A0ABX0FEE1</accession>
<evidence type="ECO:0000259" key="1">
    <source>
        <dbReference type="PROSITE" id="PS50883"/>
    </source>
</evidence>
<gene>
    <name evidence="2" type="ORF">GYN08_21760</name>
</gene>